<dbReference type="AlphaFoldDB" id="A0A2N5S4L8"/>
<dbReference type="Proteomes" id="UP000235392">
    <property type="component" value="Unassembled WGS sequence"/>
</dbReference>
<gene>
    <name evidence="2" type="ORF">PCASD_24632</name>
</gene>
<evidence type="ECO:0000313" key="2">
    <source>
        <dbReference type="EMBL" id="PLW08190.1"/>
    </source>
</evidence>
<accession>A0A2N5S4L8</accession>
<sequence>VNVLLPAPQGRVVDNDSFRSDPPAGQDAPRNVHPRKYIGSNAAVKTYQGPHNVAQRQTNNSRVYSDNQPGFHDEVDGHLIIHASCTVETSLLTSRCICDPILFLGTESLSCGPGTTRHTRSNASSLGRPFRRRFLSASLDSAAAVA</sequence>
<name>A0A2N5S4L8_9BASI</name>
<feature type="region of interest" description="Disordered" evidence="1">
    <location>
        <begin position="12"/>
        <end position="34"/>
    </location>
</feature>
<proteinExistence type="predicted"/>
<feature type="non-terminal residue" evidence="2">
    <location>
        <position position="1"/>
    </location>
</feature>
<evidence type="ECO:0000313" key="3">
    <source>
        <dbReference type="Proteomes" id="UP000235392"/>
    </source>
</evidence>
<reference evidence="2 3" key="1">
    <citation type="submission" date="2017-11" db="EMBL/GenBank/DDBJ databases">
        <title>De novo assembly and phasing of dikaryotic genomes from two isolates of Puccinia coronata f. sp. avenae, the causal agent of oat crown rust.</title>
        <authorList>
            <person name="Miller M.E."/>
            <person name="Zhang Y."/>
            <person name="Omidvar V."/>
            <person name="Sperschneider J."/>
            <person name="Schwessinger B."/>
            <person name="Raley C."/>
            <person name="Palmer J.M."/>
            <person name="Garnica D."/>
            <person name="Upadhyaya N."/>
            <person name="Rathjen J."/>
            <person name="Taylor J.M."/>
            <person name="Park R.F."/>
            <person name="Dodds P.N."/>
            <person name="Hirsch C.D."/>
            <person name="Kianian S.F."/>
            <person name="Figueroa M."/>
        </authorList>
    </citation>
    <scope>NUCLEOTIDE SEQUENCE [LARGE SCALE GENOMIC DNA]</scope>
    <source>
        <strain evidence="2">12SD80</strain>
    </source>
</reference>
<organism evidence="2 3">
    <name type="scientific">Puccinia coronata f. sp. avenae</name>
    <dbReference type="NCBI Taxonomy" id="200324"/>
    <lineage>
        <taxon>Eukaryota</taxon>
        <taxon>Fungi</taxon>
        <taxon>Dikarya</taxon>
        <taxon>Basidiomycota</taxon>
        <taxon>Pucciniomycotina</taxon>
        <taxon>Pucciniomycetes</taxon>
        <taxon>Pucciniales</taxon>
        <taxon>Pucciniaceae</taxon>
        <taxon>Puccinia</taxon>
    </lineage>
</organism>
<protein>
    <submittedName>
        <fullName evidence="2">Uncharacterized protein</fullName>
    </submittedName>
</protein>
<dbReference type="EMBL" id="PGCI01001080">
    <property type="protein sequence ID" value="PLW08190.1"/>
    <property type="molecule type" value="Genomic_DNA"/>
</dbReference>
<evidence type="ECO:0000256" key="1">
    <source>
        <dbReference type="SAM" id="MobiDB-lite"/>
    </source>
</evidence>
<comment type="caution">
    <text evidence="2">The sequence shown here is derived from an EMBL/GenBank/DDBJ whole genome shotgun (WGS) entry which is preliminary data.</text>
</comment>